<feature type="transmembrane region" description="Helical" evidence="2">
    <location>
        <begin position="694"/>
        <end position="714"/>
    </location>
</feature>
<dbReference type="AlphaFoldDB" id="A0AAD6Z080"/>
<accession>A0AAD6Z080</accession>
<feature type="transmembrane region" description="Helical" evidence="2">
    <location>
        <begin position="489"/>
        <end position="512"/>
    </location>
</feature>
<keyword evidence="4" id="KW-1185">Reference proteome</keyword>
<protein>
    <submittedName>
        <fullName evidence="3">Uncharacterized protein</fullName>
    </submittedName>
</protein>
<feature type="compositionally biased region" description="Acidic residues" evidence="1">
    <location>
        <begin position="237"/>
        <end position="249"/>
    </location>
</feature>
<name>A0AAD6Z080_9AGAR</name>
<evidence type="ECO:0000256" key="2">
    <source>
        <dbReference type="SAM" id="Phobius"/>
    </source>
</evidence>
<dbReference type="EMBL" id="JARIHO010000117">
    <property type="protein sequence ID" value="KAJ7302358.1"/>
    <property type="molecule type" value="Genomic_DNA"/>
</dbReference>
<feature type="transmembrane region" description="Helical" evidence="2">
    <location>
        <begin position="24"/>
        <end position="48"/>
    </location>
</feature>
<feature type="transmembrane region" description="Helical" evidence="2">
    <location>
        <begin position="663"/>
        <end position="682"/>
    </location>
</feature>
<proteinExistence type="predicted"/>
<feature type="region of interest" description="Disordered" evidence="1">
    <location>
        <begin position="224"/>
        <end position="250"/>
    </location>
</feature>
<keyword evidence="2" id="KW-0472">Membrane</keyword>
<organism evidence="3 4">
    <name type="scientific">Mycena albidolilacea</name>
    <dbReference type="NCBI Taxonomy" id="1033008"/>
    <lineage>
        <taxon>Eukaryota</taxon>
        <taxon>Fungi</taxon>
        <taxon>Dikarya</taxon>
        <taxon>Basidiomycota</taxon>
        <taxon>Agaricomycotina</taxon>
        <taxon>Agaricomycetes</taxon>
        <taxon>Agaricomycetidae</taxon>
        <taxon>Agaricales</taxon>
        <taxon>Marasmiineae</taxon>
        <taxon>Mycenaceae</taxon>
        <taxon>Mycena</taxon>
    </lineage>
</organism>
<feature type="transmembrane region" description="Helical" evidence="2">
    <location>
        <begin position="586"/>
        <end position="603"/>
    </location>
</feature>
<dbReference type="Proteomes" id="UP001218218">
    <property type="component" value="Unassembled WGS sequence"/>
</dbReference>
<evidence type="ECO:0000313" key="3">
    <source>
        <dbReference type="EMBL" id="KAJ7302358.1"/>
    </source>
</evidence>
<keyword evidence="2" id="KW-0812">Transmembrane</keyword>
<comment type="caution">
    <text evidence="3">The sequence shown here is derived from an EMBL/GenBank/DDBJ whole genome shotgun (WGS) entry which is preliminary data.</text>
</comment>
<feature type="transmembrane region" description="Helical" evidence="2">
    <location>
        <begin position="524"/>
        <end position="546"/>
    </location>
</feature>
<keyword evidence="2" id="KW-1133">Transmembrane helix</keyword>
<feature type="transmembrane region" description="Helical" evidence="2">
    <location>
        <begin position="461"/>
        <end position="482"/>
    </location>
</feature>
<evidence type="ECO:0000256" key="1">
    <source>
        <dbReference type="SAM" id="MobiDB-lite"/>
    </source>
</evidence>
<gene>
    <name evidence="3" type="ORF">DFH08DRAFT_74267</name>
</gene>
<evidence type="ECO:0000313" key="4">
    <source>
        <dbReference type="Proteomes" id="UP001218218"/>
    </source>
</evidence>
<sequence>MAPESPLNPGGPARKRSSLLRFSFWIGLTRGLFFIKFLVGIGQQLFWFKNFSHSQVYQNQTLAEVKNRTAVVRPLIDENQLFDIAVSIWTLSVDQREDERNDGDVAETPLYSDIVFRGVRLADKHLTHTLNYSLPTAVFRRLLLKENDLRASFVALPTSPSLVDHVTDFSSWRPDTIRIPPVRSWPFPLGASDAGPQTVADRSVDSFGISMPLLEFHEYRSKCAKGGGSDNSGKQDDNDDDDVDDWTDYGDDKFPGRWNPGISDIANNPQHAVKRHPFILTRTHIRVVDETHIFNRKAYNRKHKKLKAVSCGQGHNSKPDHSLCSRTYLENGNFETRLELQIPDEQTGDLRTEWAYAPYIGSSGFSAGPKDVIPIPMTRQKCAESEDPSATDPDSIDIHWQLSYSGRSPGKFVSAELWSFPKRVPHHDSEYKKAKEHDSAEVWNGFHGHRFYEDAHPRRRLIIWILSAISSFILGALDLGYWYTRTSTVFISVSGTVLVALSGIIAAVTHIANTVETEKSDFSTWSWLWLIVFTVATKFSLPFLMLKTVTRVEFSLNESTSIPSVRLVGPNHRERNSQRLDSRTSWGVKAGVCISLIGIFYLFSPDEYHILSAHLPAPSPDDLPTNSIAGLYASVFFPLQLTGRLSQLLLNHRSRTFAGSYKAAVLLRSILSMLHLALYWPALVGRYDARFGLSAPQVVEMIVLAVTIWQAAAFPKAIQKAEDEGSE</sequence>
<reference evidence="3" key="1">
    <citation type="submission" date="2023-03" db="EMBL/GenBank/DDBJ databases">
        <title>Massive genome expansion in bonnet fungi (Mycena s.s.) driven by repeated elements and novel gene families across ecological guilds.</title>
        <authorList>
            <consortium name="Lawrence Berkeley National Laboratory"/>
            <person name="Harder C.B."/>
            <person name="Miyauchi S."/>
            <person name="Viragh M."/>
            <person name="Kuo A."/>
            <person name="Thoen E."/>
            <person name="Andreopoulos B."/>
            <person name="Lu D."/>
            <person name="Skrede I."/>
            <person name="Drula E."/>
            <person name="Henrissat B."/>
            <person name="Morin E."/>
            <person name="Kohler A."/>
            <person name="Barry K."/>
            <person name="LaButti K."/>
            <person name="Morin E."/>
            <person name="Salamov A."/>
            <person name="Lipzen A."/>
            <person name="Mereny Z."/>
            <person name="Hegedus B."/>
            <person name="Baldrian P."/>
            <person name="Stursova M."/>
            <person name="Weitz H."/>
            <person name="Taylor A."/>
            <person name="Grigoriev I.V."/>
            <person name="Nagy L.G."/>
            <person name="Martin F."/>
            <person name="Kauserud H."/>
        </authorList>
    </citation>
    <scope>NUCLEOTIDE SEQUENCE</scope>
    <source>
        <strain evidence="3">CBHHK002</strain>
    </source>
</reference>